<sequence length="58" mass="6401">MRSATGAHGPKVPEALQKPHDSGDIQDASQYPSKIRPHRHQPDLNWLAHMKGLPLING</sequence>
<reference evidence="2 3" key="1">
    <citation type="submission" date="2013-08" db="EMBL/GenBank/DDBJ databases">
        <title>Gluconobacter thailandicus NBRC 3257 whole genome sequence.</title>
        <authorList>
            <person name="Matsutani M."/>
            <person name="Yakushi T."/>
            <person name="Matsushita K."/>
        </authorList>
    </citation>
    <scope>NUCLEOTIDE SEQUENCE [LARGE SCALE GENOMIC DNA]</scope>
    <source>
        <strain evidence="2 3">NBRC 3257</strain>
    </source>
</reference>
<keyword evidence="3" id="KW-1185">Reference proteome</keyword>
<comment type="caution">
    <text evidence="2">The sequence shown here is derived from an EMBL/GenBank/DDBJ whole genome shotgun (WGS) entry which is preliminary data.</text>
</comment>
<evidence type="ECO:0000313" key="3">
    <source>
        <dbReference type="Proteomes" id="UP000018209"/>
    </source>
</evidence>
<gene>
    <name evidence="2" type="ORF">NBRC3257_0381</name>
</gene>
<dbReference type="Proteomes" id="UP000018209">
    <property type="component" value="Unassembled WGS sequence"/>
</dbReference>
<organism evidence="2 3">
    <name type="scientific">Gluconobacter thailandicus NBRC 3257</name>
    <dbReference type="NCBI Taxonomy" id="1381097"/>
    <lineage>
        <taxon>Bacteria</taxon>
        <taxon>Pseudomonadati</taxon>
        <taxon>Pseudomonadota</taxon>
        <taxon>Alphaproteobacteria</taxon>
        <taxon>Acetobacterales</taxon>
        <taxon>Acetobacteraceae</taxon>
        <taxon>Gluconobacter</taxon>
    </lineage>
</organism>
<evidence type="ECO:0000313" key="2">
    <source>
        <dbReference type="EMBL" id="GAD25382.1"/>
    </source>
</evidence>
<evidence type="ECO:0000256" key="1">
    <source>
        <dbReference type="SAM" id="MobiDB-lite"/>
    </source>
</evidence>
<feature type="region of interest" description="Disordered" evidence="1">
    <location>
        <begin position="1"/>
        <end position="58"/>
    </location>
</feature>
<name>A0ABQ0IT68_GLUTH</name>
<dbReference type="EMBL" id="BASM01000006">
    <property type="protein sequence ID" value="GAD25382.1"/>
    <property type="molecule type" value="Genomic_DNA"/>
</dbReference>
<proteinExistence type="predicted"/>
<evidence type="ECO:0008006" key="4">
    <source>
        <dbReference type="Google" id="ProtNLM"/>
    </source>
</evidence>
<protein>
    <recommendedName>
        <fullName evidence="4">Transposase</fullName>
    </recommendedName>
</protein>
<accession>A0ABQ0IT68</accession>